<evidence type="ECO:0000313" key="7">
    <source>
        <dbReference type="EMBL" id="GAA0498854.1"/>
    </source>
</evidence>
<dbReference type="Pfam" id="PF00669">
    <property type="entry name" value="Flagellin_N"/>
    <property type="match status" value="1"/>
</dbReference>
<proteinExistence type="inferred from homology"/>
<dbReference type="PRINTS" id="PR00207">
    <property type="entry name" value="FLAGELLIN"/>
</dbReference>
<dbReference type="Gene3D" id="1.20.1330.10">
    <property type="entry name" value="f41 fragment of flagellin, N-terminal domain"/>
    <property type="match status" value="2"/>
</dbReference>
<evidence type="ECO:0000256" key="4">
    <source>
        <dbReference type="RuleBase" id="RU362073"/>
    </source>
</evidence>
<dbReference type="InterPro" id="IPR046358">
    <property type="entry name" value="Flagellin_C"/>
</dbReference>
<comment type="similarity">
    <text evidence="1 4">Belongs to the bacterial flagellin family.</text>
</comment>
<evidence type="ECO:0000313" key="8">
    <source>
        <dbReference type="Proteomes" id="UP001500880"/>
    </source>
</evidence>
<dbReference type="Pfam" id="PF00700">
    <property type="entry name" value="Flagellin_C"/>
    <property type="match status" value="1"/>
</dbReference>
<comment type="caution">
    <text evidence="7">The sequence shown here is derived from an EMBL/GenBank/DDBJ whole genome shotgun (WGS) entry which is preliminary data.</text>
</comment>
<keyword evidence="8" id="KW-1185">Reference proteome</keyword>
<dbReference type="PANTHER" id="PTHR42792">
    <property type="entry name" value="FLAGELLIN"/>
    <property type="match status" value="1"/>
</dbReference>
<dbReference type="PANTHER" id="PTHR42792:SF2">
    <property type="entry name" value="FLAGELLIN"/>
    <property type="match status" value="1"/>
</dbReference>
<protein>
    <recommendedName>
        <fullName evidence="2 4">Flagellin</fullName>
    </recommendedName>
</protein>
<accession>A0ABN1BJY3</accession>
<sequence length="674" mass="69121">MRINHNIAALNTYRQLGSAQSAQQNSMEKLSSGLRINKAGDDAAGLAISEKMRGQIRGLEQAQTNAQDGISMVQTAEGALNETHSILQRMRELATQASNDTNTAQDRGEIQKEMDQLTSEINRIGNTTEFNTQKLLNGGSESTSSVDITTNATAVEAANATVTGEISDVTAKGEYDAGTKASSTAENTADASGDFSGITSASIDVTVGSTTYTMDNAAIAGLGDLSSTSEADLATELGKAESSGGEKLSEVADVKINSDGKLEITAQNAASGTDVSVSVTNATATDGSTSVEGVFGFGTTDDVSGADATPEKFDFSIDTQFGVGDQITVDDQTLTAVAADAASTSANEFKIGEDKEATASNIATALGTSTSNYNVSESDGTFTLTQKTAADPSSNEPTVTLGGSATAGDYSFDLSQPKADDKISIDGEEFTFTDDPSQTGAGYVQIGADSDATASNLRSAIDGNATLSGNYNAAGGSGSTINLVQSSADETNGAPEVEMTKAEGNGFSANFQIGANTGQSLGIEVNDMRASALGISGSEDGSITVTNSDGEQVTATFSSDSDVTNGTDNTGVEAGLDVSTHENASAAISVLDDAINAVSAERSKLGAVQNRLDHTINNLGTSSENLTAAESRIRDVDMAKEMMEQTKNSILSQASQSMLAQANQQPQGVLQLLQ</sequence>
<feature type="domain" description="Flagellin N-terminal" evidence="5">
    <location>
        <begin position="3"/>
        <end position="138"/>
    </location>
</feature>
<evidence type="ECO:0000256" key="1">
    <source>
        <dbReference type="ARBA" id="ARBA00005709"/>
    </source>
</evidence>
<dbReference type="Proteomes" id="UP001500880">
    <property type="component" value="Unassembled WGS sequence"/>
</dbReference>
<dbReference type="InterPro" id="IPR001492">
    <property type="entry name" value="Flagellin"/>
</dbReference>
<comment type="function">
    <text evidence="4">Flagellin is the subunit protein which polymerizes to form the filaments of bacterial flagella.</text>
</comment>
<dbReference type="SUPFAM" id="SSF64518">
    <property type="entry name" value="Phase 1 flagellin"/>
    <property type="match status" value="1"/>
</dbReference>
<dbReference type="Gene3D" id="3.30.70.2120">
    <property type="match status" value="1"/>
</dbReference>
<evidence type="ECO:0000256" key="2">
    <source>
        <dbReference type="ARBA" id="ARBA00020110"/>
    </source>
</evidence>
<gene>
    <name evidence="7" type="ORF">GCM10008986_27470</name>
</gene>
<comment type="subcellular location">
    <subcellularLocation>
        <location evidence="4">Secreted</location>
    </subcellularLocation>
    <subcellularLocation>
        <location evidence="4">Bacterial flagellum</location>
    </subcellularLocation>
</comment>
<feature type="domain" description="Flagellin C-terminal" evidence="6">
    <location>
        <begin position="589"/>
        <end position="673"/>
    </location>
</feature>
<keyword evidence="3 4" id="KW-0975">Bacterial flagellum</keyword>
<reference evidence="7 8" key="1">
    <citation type="journal article" date="2019" name="Int. J. Syst. Evol. Microbiol.">
        <title>The Global Catalogue of Microorganisms (GCM) 10K type strain sequencing project: providing services to taxonomists for standard genome sequencing and annotation.</title>
        <authorList>
            <consortium name="The Broad Institute Genomics Platform"/>
            <consortium name="The Broad Institute Genome Sequencing Center for Infectious Disease"/>
            <person name="Wu L."/>
            <person name="Ma J."/>
        </authorList>
    </citation>
    <scope>NUCLEOTIDE SEQUENCE [LARGE SCALE GENOMIC DNA]</scope>
    <source>
        <strain evidence="7 8">JCM 12389</strain>
    </source>
</reference>
<evidence type="ECO:0000259" key="6">
    <source>
        <dbReference type="Pfam" id="PF00700"/>
    </source>
</evidence>
<organism evidence="7 8">
    <name type="scientific">Salinibacillus aidingensis</name>
    <dbReference type="NCBI Taxonomy" id="237684"/>
    <lineage>
        <taxon>Bacteria</taxon>
        <taxon>Bacillati</taxon>
        <taxon>Bacillota</taxon>
        <taxon>Bacilli</taxon>
        <taxon>Bacillales</taxon>
        <taxon>Bacillaceae</taxon>
        <taxon>Salinibacillus</taxon>
    </lineage>
</organism>
<evidence type="ECO:0000259" key="5">
    <source>
        <dbReference type="Pfam" id="PF00669"/>
    </source>
</evidence>
<dbReference type="InterPro" id="IPR001029">
    <property type="entry name" value="Flagellin_N"/>
</dbReference>
<keyword evidence="4" id="KW-0964">Secreted</keyword>
<dbReference type="RefSeq" id="WP_343842231.1">
    <property type="nucleotide sequence ID" value="NZ_BAAADO010000006.1"/>
</dbReference>
<evidence type="ECO:0000256" key="3">
    <source>
        <dbReference type="ARBA" id="ARBA00023143"/>
    </source>
</evidence>
<name>A0ABN1BJY3_9BACI</name>
<dbReference type="EMBL" id="BAAADO010000006">
    <property type="protein sequence ID" value="GAA0498854.1"/>
    <property type="molecule type" value="Genomic_DNA"/>
</dbReference>